<gene>
    <name evidence="1" type="ORF">ABFV83_02240</name>
</gene>
<organism evidence="1">
    <name type="scientific">Lacrimispora sp. BS-2</name>
    <dbReference type="NCBI Taxonomy" id="3151850"/>
    <lineage>
        <taxon>Bacteria</taxon>
        <taxon>Bacillati</taxon>
        <taxon>Bacillota</taxon>
        <taxon>Clostridia</taxon>
        <taxon>Lachnospirales</taxon>
        <taxon>Lachnospiraceae</taxon>
        <taxon>Lacrimispora</taxon>
    </lineage>
</organism>
<reference evidence="1" key="1">
    <citation type="submission" date="2024-06" db="EMBL/GenBank/DDBJ databases">
        <title>Lacrimispora cavernae sp. nov., a novel anaerobe isolated from bat guano pile inside a cave.</title>
        <authorList>
            <person name="Miller S.L."/>
            <person name="Lu N."/>
            <person name="King J."/>
            <person name="Sankaranarayanan K."/>
            <person name="Lawson P.A."/>
        </authorList>
    </citation>
    <scope>NUCLEOTIDE SEQUENCE</scope>
    <source>
        <strain evidence="1">BS-2</strain>
    </source>
</reference>
<accession>A0AAU7PQH1</accession>
<name>A0AAU7PQH1_9FIRM</name>
<dbReference type="RefSeq" id="WP_349947327.1">
    <property type="nucleotide sequence ID" value="NZ_CP157940.1"/>
</dbReference>
<sequence length="177" mass="19583">MEEKKCCTVINNQYYGCCCCRGDSDTGTSTPAPFGALKYMQLKADLQSSITKDKKIYFNDKSFGDFELTDRGAVVLNPGTYLVFLNCQIITNDKPAYASILFHDLISGKDITDYVCTRITPTRAVNTSNCEGLGIIRFTEKVELCINGSYVEGNPALEDVYASIIRIAELPATKKLK</sequence>
<proteinExistence type="predicted"/>
<dbReference type="AlphaFoldDB" id="A0AAU7PQH1"/>
<protein>
    <submittedName>
        <fullName evidence="1">Uncharacterized protein</fullName>
    </submittedName>
</protein>
<evidence type="ECO:0000313" key="1">
    <source>
        <dbReference type="EMBL" id="XBS54635.1"/>
    </source>
</evidence>
<dbReference type="EMBL" id="CP157940">
    <property type="protein sequence ID" value="XBS54635.1"/>
    <property type="molecule type" value="Genomic_DNA"/>
</dbReference>